<evidence type="ECO:0000313" key="2">
    <source>
        <dbReference type="Proteomes" id="UP001595778"/>
    </source>
</evidence>
<protein>
    <recommendedName>
        <fullName evidence="3">WXG100 family type VII secretion target</fullName>
    </recommendedName>
</protein>
<accession>A0ABV8WJV4</accession>
<proteinExistence type="predicted"/>
<gene>
    <name evidence="1" type="ORF">ACFO0G_13105</name>
</gene>
<reference evidence="2" key="1">
    <citation type="journal article" date="2019" name="Int. J. Syst. Evol. Microbiol.">
        <title>The Global Catalogue of Microorganisms (GCM) 10K type strain sequencing project: providing services to taxonomists for standard genome sequencing and annotation.</title>
        <authorList>
            <consortium name="The Broad Institute Genomics Platform"/>
            <consortium name="The Broad Institute Genome Sequencing Center for Infectious Disease"/>
            <person name="Wu L."/>
            <person name="Ma J."/>
        </authorList>
    </citation>
    <scope>NUCLEOTIDE SEQUENCE [LARGE SCALE GENOMIC DNA]</scope>
    <source>
        <strain evidence="2">PJ61</strain>
    </source>
</reference>
<dbReference type="EMBL" id="JBHSDQ010000005">
    <property type="protein sequence ID" value="MFC4397034.1"/>
    <property type="molecule type" value="Genomic_DNA"/>
</dbReference>
<dbReference type="Proteomes" id="UP001595778">
    <property type="component" value="Unassembled WGS sequence"/>
</dbReference>
<sequence>MENESMDGIRGSGQDVSLEVQEVGRKVAQCSHSAEGVLAGFHEIQMEDWQSPAGQAYRESVALQAVAVRRALDRILEASAAVAAHARAALTSECSPDGRC</sequence>
<dbReference type="RefSeq" id="WP_376978095.1">
    <property type="nucleotide sequence ID" value="NZ_JBHSDQ010000005.1"/>
</dbReference>
<comment type="caution">
    <text evidence="1">The sequence shown here is derived from an EMBL/GenBank/DDBJ whole genome shotgun (WGS) entry which is preliminary data.</text>
</comment>
<keyword evidence="2" id="KW-1185">Reference proteome</keyword>
<organism evidence="1 2">
    <name type="scientific">Arthrobacter sedimenti</name>
    <dbReference type="NCBI Taxonomy" id="2694931"/>
    <lineage>
        <taxon>Bacteria</taxon>
        <taxon>Bacillati</taxon>
        <taxon>Actinomycetota</taxon>
        <taxon>Actinomycetes</taxon>
        <taxon>Micrococcales</taxon>
        <taxon>Micrococcaceae</taxon>
        <taxon>Arthrobacter</taxon>
    </lineage>
</organism>
<evidence type="ECO:0000313" key="1">
    <source>
        <dbReference type="EMBL" id="MFC4397034.1"/>
    </source>
</evidence>
<evidence type="ECO:0008006" key="3">
    <source>
        <dbReference type="Google" id="ProtNLM"/>
    </source>
</evidence>
<name>A0ABV8WJV4_9MICC</name>